<dbReference type="Proteomes" id="UP000305267">
    <property type="component" value="Unassembled WGS sequence"/>
</dbReference>
<keyword evidence="1" id="KW-0648">Protein biosynthesis</keyword>
<sequence length="65" mass="7587">MPVVSLPLTHPTTRPAPPRPALLHLWWRRACDRRVYAALTPAQMRDTGLDPDVVRQESRKRFWQA</sequence>
<keyword evidence="1" id="KW-0396">Initiation factor</keyword>
<dbReference type="GO" id="GO:0003743">
    <property type="term" value="F:translation initiation factor activity"/>
    <property type="evidence" value="ECO:0007669"/>
    <property type="project" value="UniProtKB-KW"/>
</dbReference>
<accession>A0A5C4LN21</accession>
<proteinExistence type="predicted"/>
<gene>
    <name evidence="1" type="ORF">FF100_07945</name>
</gene>
<organism evidence="1 2">
    <name type="scientific">Methylobacterium terricola</name>
    <dbReference type="NCBI Taxonomy" id="2583531"/>
    <lineage>
        <taxon>Bacteria</taxon>
        <taxon>Pseudomonadati</taxon>
        <taxon>Pseudomonadota</taxon>
        <taxon>Alphaproteobacteria</taxon>
        <taxon>Hyphomicrobiales</taxon>
        <taxon>Methylobacteriaceae</taxon>
        <taxon>Methylobacterium</taxon>
    </lineage>
</organism>
<dbReference type="EMBL" id="VDDA01000003">
    <property type="protein sequence ID" value="TNC14109.1"/>
    <property type="molecule type" value="Genomic_DNA"/>
</dbReference>
<dbReference type="OrthoDB" id="8005167at2"/>
<dbReference type="RefSeq" id="WP_139035025.1">
    <property type="nucleotide sequence ID" value="NZ_VDDA01000003.1"/>
</dbReference>
<dbReference type="AlphaFoldDB" id="A0A5C4LN21"/>
<evidence type="ECO:0000313" key="2">
    <source>
        <dbReference type="Proteomes" id="UP000305267"/>
    </source>
</evidence>
<evidence type="ECO:0000313" key="1">
    <source>
        <dbReference type="EMBL" id="TNC14109.1"/>
    </source>
</evidence>
<name>A0A5C4LN21_9HYPH</name>
<reference evidence="1 2" key="1">
    <citation type="submission" date="2019-06" db="EMBL/GenBank/DDBJ databases">
        <title>Genome of Methylobacterium sp. 17Sr1-39.</title>
        <authorList>
            <person name="Seo T."/>
        </authorList>
    </citation>
    <scope>NUCLEOTIDE SEQUENCE [LARGE SCALE GENOMIC DNA]</scope>
    <source>
        <strain evidence="1 2">17Sr1-39</strain>
    </source>
</reference>
<comment type="caution">
    <text evidence="1">The sequence shown here is derived from an EMBL/GenBank/DDBJ whole genome shotgun (WGS) entry which is preliminary data.</text>
</comment>
<keyword evidence="2" id="KW-1185">Reference proteome</keyword>
<protein>
    <submittedName>
        <fullName evidence="1">Translation initiation factor IF-2</fullName>
    </submittedName>
</protein>